<name>A0A2D0KUL8_9GAMM</name>
<comment type="caution">
    <text evidence="1">The sequence shown here is derived from an EMBL/GenBank/DDBJ whole genome shotgun (WGS) entry which is preliminary data.</text>
</comment>
<dbReference type="AntiFam" id="ANF00178">
    <property type="entry name" value="Shadow ORF (opposite dhbF)"/>
</dbReference>
<evidence type="ECO:0000313" key="2">
    <source>
        <dbReference type="Proteomes" id="UP000221101"/>
    </source>
</evidence>
<protein>
    <submittedName>
        <fullName evidence="1">Uncharacterized protein</fullName>
    </submittedName>
</protein>
<dbReference type="AlphaFoldDB" id="A0A2D0KUL8"/>
<sequence>MLAKLLAQCRRHQFRPVLWPQVGDQSFLVGFIFAGDHHRFAYPVTLGQSGLDFPQFDAEAAQFDLKIIAAKVVDIAVGQPAAKVTGFVHPGIGFRSKGIDKETLGGQFGAVEGTAGDTGTANIHFPGHPDGNRLFMRIQNVNPGIGNRAADRNGARHLNGRRDPIGGGKCGGFRWAIAIDQVGRLGHCPLHLLDFPWIKHIPADKQVTQLTKQGRQIIQVLVK</sequence>
<evidence type="ECO:0000313" key="1">
    <source>
        <dbReference type="EMBL" id="PHM67139.1"/>
    </source>
</evidence>
<dbReference type="EMBL" id="NJCX01000069">
    <property type="protein sequence ID" value="PHM67139.1"/>
    <property type="molecule type" value="Genomic_DNA"/>
</dbReference>
<accession>A0A2D0KUL8</accession>
<proteinExistence type="predicted"/>
<gene>
    <name evidence="1" type="ORF">Xkoz_03817</name>
</gene>
<reference evidence="1 2" key="1">
    <citation type="journal article" date="2017" name="Nat. Microbiol.">
        <title>Natural product diversity associated with the nematode symbionts Photorhabdus and Xenorhabdus.</title>
        <authorList>
            <person name="Tobias N.J."/>
            <person name="Wolff H."/>
            <person name="Djahanschiri B."/>
            <person name="Grundmann F."/>
            <person name="Kronenwerth M."/>
            <person name="Shi Y.M."/>
            <person name="Simonyi S."/>
            <person name="Grun P."/>
            <person name="Shapiro-Ilan D."/>
            <person name="Pidot S.J."/>
            <person name="Stinear T.P."/>
            <person name="Ebersberger I."/>
            <person name="Bode H.B."/>
        </authorList>
    </citation>
    <scope>NUCLEOTIDE SEQUENCE [LARGE SCALE GENOMIC DNA]</scope>
    <source>
        <strain evidence="1 2">DSM 17907</strain>
    </source>
</reference>
<keyword evidence="2" id="KW-1185">Reference proteome</keyword>
<dbReference type="Proteomes" id="UP000221101">
    <property type="component" value="Unassembled WGS sequence"/>
</dbReference>
<organism evidence="1 2">
    <name type="scientific">Xenorhabdus kozodoii</name>
    <dbReference type="NCBI Taxonomy" id="351676"/>
    <lineage>
        <taxon>Bacteria</taxon>
        <taxon>Pseudomonadati</taxon>
        <taxon>Pseudomonadota</taxon>
        <taxon>Gammaproteobacteria</taxon>
        <taxon>Enterobacterales</taxon>
        <taxon>Morganellaceae</taxon>
        <taxon>Xenorhabdus</taxon>
    </lineage>
</organism>